<evidence type="ECO:0000259" key="3">
    <source>
        <dbReference type="PROSITE" id="PS50003"/>
    </source>
</evidence>
<dbReference type="InterPro" id="IPR001849">
    <property type="entry name" value="PH_domain"/>
</dbReference>
<feature type="compositionally biased region" description="Polar residues" evidence="2">
    <location>
        <begin position="324"/>
        <end position="337"/>
    </location>
</feature>
<dbReference type="InterPro" id="IPR011993">
    <property type="entry name" value="PH-like_dom_sf"/>
</dbReference>
<keyword evidence="1" id="KW-0597">Phosphoprotein</keyword>
<dbReference type="SMART" id="SM00233">
    <property type="entry name" value="PH"/>
    <property type="match status" value="1"/>
</dbReference>
<comment type="similarity">
    <text evidence="1">Belongs to the sesquipedalian family.</text>
</comment>
<dbReference type="PANTHER" id="PTHR22902:SF9">
    <property type="entry name" value="PLECKSTRIN HOMOLOGY DOMAIN-CONTAINING FAMILY J MEMBER 1"/>
    <property type="match status" value="1"/>
</dbReference>
<keyword evidence="5" id="KW-1185">Reference proteome</keyword>
<dbReference type="EMBL" id="BRZM01000034">
    <property type="protein sequence ID" value="GLD58607.1"/>
    <property type="molecule type" value="Genomic_DNA"/>
</dbReference>
<dbReference type="Proteomes" id="UP001279410">
    <property type="component" value="Unassembled WGS sequence"/>
</dbReference>
<dbReference type="GO" id="GO:0005769">
    <property type="term" value="C:early endosome"/>
    <property type="evidence" value="ECO:0007669"/>
    <property type="project" value="UniProtKB-SubCell"/>
</dbReference>
<dbReference type="PANTHER" id="PTHR22902">
    <property type="entry name" value="SESQUIPEDALIAN"/>
    <property type="match status" value="1"/>
</dbReference>
<dbReference type="GO" id="GO:0055037">
    <property type="term" value="C:recycling endosome"/>
    <property type="evidence" value="ECO:0007669"/>
    <property type="project" value="UniProtKB-SubCell"/>
</dbReference>
<feature type="region of interest" description="Disordered" evidence="2">
    <location>
        <begin position="246"/>
        <end position="266"/>
    </location>
</feature>
<comment type="function">
    <text evidence="1">Plays a role in endocytic trafficking. Required for receptor recycling from endosomes, both to the trans-Golgi network and the plasma membrane.</text>
</comment>
<evidence type="ECO:0000313" key="5">
    <source>
        <dbReference type="Proteomes" id="UP001279410"/>
    </source>
</evidence>
<feature type="region of interest" description="Disordered" evidence="2">
    <location>
        <begin position="285"/>
        <end position="337"/>
    </location>
</feature>
<comment type="subcellular location">
    <subcellularLocation>
        <location evidence="1">Early endosome</location>
    </subcellularLocation>
    <subcellularLocation>
        <location evidence="1">Recycling endosome</location>
    </subcellularLocation>
    <subcellularLocation>
        <location evidence="1">Golgi apparatus</location>
        <location evidence="1">trans-Golgi network</location>
    </subcellularLocation>
    <subcellularLocation>
        <location evidence="1">Cytoplasmic vesicle</location>
        <location evidence="1">Clathrin-coated vesicle</location>
    </subcellularLocation>
</comment>
<keyword evidence="1" id="KW-0333">Golgi apparatus</keyword>
<keyword evidence="1" id="KW-0968">Cytoplasmic vesicle</keyword>
<dbReference type="SUPFAM" id="SSF50729">
    <property type="entry name" value="PH domain-like"/>
    <property type="match status" value="1"/>
</dbReference>
<dbReference type="InterPro" id="IPR045188">
    <property type="entry name" value="Boi1/Boi2-like"/>
</dbReference>
<protein>
    <recommendedName>
        <fullName evidence="1">Sesquipedalian</fullName>
        <shortName evidence="1">Ses</shortName>
    </recommendedName>
    <alternativeName>
        <fullName evidence="1">PH domain-containing endocytic trafficking adaptor</fullName>
    </alternativeName>
</protein>
<feature type="domain" description="PH" evidence="3">
    <location>
        <begin position="15"/>
        <end position="108"/>
    </location>
</feature>
<dbReference type="GO" id="GO:0007032">
    <property type="term" value="P:endosome organization"/>
    <property type="evidence" value="ECO:0007669"/>
    <property type="project" value="UniProtKB-UniRule"/>
</dbReference>
<reference evidence="4" key="1">
    <citation type="submission" date="2022-08" db="EMBL/GenBank/DDBJ databases">
        <title>Genome sequencing of akame (Lates japonicus).</title>
        <authorList>
            <person name="Hashiguchi Y."/>
            <person name="Takahashi H."/>
        </authorList>
    </citation>
    <scope>NUCLEOTIDE SEQUENCE</scope>
    <source>
        <strain evidence="4">Kochi</strain>
    </source>
</reference>
<dbReference type="FunFam" id="2.30.29.30:FF:000300">
    <property type="entry name" value="pleckstrin homology domain-containing family J member 1"/>
    <property type="match status" value="1"/>
</dbReference>
<dbReference type="GO" id="GO:0005829">
    <property type="term" value="C:cytosol"/>
    <property type="evidence" value="ECO:0007669"/>
    <property type="project" value="GOC"/>
</dbReference>
<evidence type="ECO:0000313" key="4">
    <source>
        <dbReference type="EMBL" id="GLD58607.1"/>
    </source>
</evidence>
<dbReference type="PROSITE" id="PS50003">
    <property type="entry name" value="PH_DOMAIN"/>
    <property type="match status" value="1"/>
</dbReference>
<gene>
    <name evidence="4" type="ORF">AKAME5_001070500</name>
</gene>
<comment type="caution">
    <text evidence="4">The sequence shown here is derived from an EMBL/GenBank/DDBJ whole genome shotgun (WGS) entry which is preliminary data.</text>
</comment>
<feature type="compositionally biased region" description="Basic and acidic residues" evidence="2">
    <location>
        <begin position="246"/>
        <end position="260"/>
    </location>
</feature>
<dbReference type="Pfam" id="PF00169">
    <property type="entry name" value="PH"/>
    <property type="match status" value="1"/>
</dbReference>
<dbReference type="Gene3D" id="2.30.29.30">
    <property type="entry name" value="Pleckstrin-homology domain (PH domain)/Phosphotyrosine-binding domain (PTB)"/>
    <property type="match status" value="1"/>
</dbReference>
<dbReference type="GO" id="GO:0005802">
    <property type="term" value="C:trans-Golgi network"/>
    <property type="evidence" value="ECO:0007669"/>
    <property type="project" value="UniProtKB-UniRule"/>
</dbReference>
<feature type="compositionally biased region" description="Basic and acidic residues" evidence="2">
    <location>
        <begin position="286"/>
        <end position="297"/>
    </location>
</feature>
<evidence type="ECO:0000256" key="1">
    <source>
        <dbReference type="RuleBase" id="RU369082"/>
    </source>
</evidence>
<dbReference type="GO" id="GO:0042147">
    <property type="term" value="P:retrograde transport, endosome to Golgi"/>
    <property type="evidence" value="ECO:0007669"/>
    <property type="project" value="UniProtKB-UniRule"/>
</dbReference>
<evidence type="ECO:0000256" key="2">
    <source>
        <dbReference type="SAM" id="MobiDB-lite"/>
    </source>
</evidence>
<dbReference type="GO" id="GO:0001881">
    <property type="term" value="P:receptor recycling"/>
    <property type="evidence" value="ECO:0007669"/>
    <property type="project" value="UniProtKB-UniRule"/>
</dbReference>
<dbReference type="GO" id="GO:0030136">
    <property type="term" value="C:clathrin-coated vesicle"/>
    <property type="evidence" value="ECO:0007669"/>
    <property type="project" value="UniProtKB-SubCell"/>
</dbReference>
<proteinExistence type="inferred from homology"/>
<keyword evidence="1" id="KW-0967">Endosome</keyword>
<sequence>MRFNEKELVSLSRQPSEMAAELGMRGPKKGDVVKKRLVKLVVNFLFYFRTDEEEPIGALLLEQCRVEREDSQSFSIAFLDEAERKYLFECDSEEQCGEWVDSIIKASYEFMRKNLIFYRTEIHRLTGKDPLEQYGISDETRFQSKTAQNKTFQLEPTLRRKIIQRCVRGRAFRGTEGIMDQDYECRLLRQINIQNENASPIKAVGAVRALTPTSSPLSSPSKHGDRFIPSRAGANWSVNFHRINEIEKSHNQNRKTKDGTTDSNKADGLAYSALLKNELLGAGIEKVQDPQSEDRRLLPSTPAKRSLFSYSVSTKRALPEEDGNTVSPYSLSPVSSN</sequence>
<organism evidence="4 5">
    <name type="scientific">Lates japonicus</name>
    <name type="common">Japanese lates</name>
    <dbReference type="NCBI Taxonomy" id="270547"/>
    <lineage>
        <taxon>Eukaryota</taxon>
        <taxon>Metazoa</taxon>
        <taxon>Chordata</taxon>
        <taxon>Craniata</taxon>
        <taxon>Vertebrata</taxon>
        <taxon>Euteleostomi</taxon>
        <taxon>Actinopterygii</taxon>
        <taxon>Neopterygii</taxon>
        <taxon>Teleostei</taxon>
        <taxon>Neoteleostei</taxon>
        <taxon>Acanthomorphata</taxon>
        <taxon>Carangaria</taxon>
        <taxon>Carangaria incertae sedis</taxon>
        <taxon>Centropomidae</taxon>
        <taxon>Lates</taxon>
    </lineage>
</organism>
<dbReference type="CDD" id="cd13258">
    <property type="entry name" value="PH_PLEKHJ1"/>
    <property type="match status" value="1"/>
</dbReference>
<accession>A0AAD3R7F9</accession>
<feature type="non-terminal residue" evidence="4">
    <location>
        <position position="1"/>
    </location>
</feature>
<dbReference type="AlphaFoldDB" id="A0AAD3R7F9"/>
<name>A0AAD3R7F9_LATJO</name>